<keyword evidence="14" id="KW-1185">Reference proteome</keyword>
<evidence type="ECO:0000256" key="8">
    <source>
        <dbReference type="ARBA" id="ARBA00023163"/>
    </source>
</evidence>
<dbReference type="SMART" id="SM00382">
    <property type="entry name" value="AAA"/>
    <property type="match status" value="1"/>
</dbReference>
<dbReference type="InterPro" id="IPR058031">
    <property type="entry name" value="AAA_lid_NorR"/>
</dbReference>
<evidence type="ECO:0000256" key="7">
    <source>
        <dbReference type="ARBA" id="ARBA00023015"/>
    </source>
</evidence>
<keyword evidence="8" id="KW-0804">Transcription</keyword>
<dbReference type="SUPFAM" id="SSF54862">
    <property type="entry name" value="4Fe-4S ferredoxins"/>
    <property type="match status" value="1"/>
</dbReference>
<feature type="region of interest" description="Disordered" evidence="9">
    <location>
        <begin position="331"/>
        <end position="354"/>
    </location>
</feature>
<dbReference type="Gene3D" id="3.40.50.300">
    <property type="entry name" value="P-loop containing nucleotide triphosphate hydrolases"/>
    <property type="match status" value="1"/>
</dbReference>
<proteinExistence type="predicted"/>
<dbReference type="CDD" id="cd00009">
    <property type="entry name" value="AAA"/>
    <property type="match status" value="1"/>
</dbReference>
<evidence type="ECO:0000313" key="14">
    <source>
        <dbReference type="Proteomes" id="UP001295463"/>
    </source>
</evidence>
<dbReference type="PROSITE" id="PS50045">
    <property type="entry name" value="SIGMA54_INTERACT_4"/>
    <property type="match status" value="1"/>
</dbReference>
<keyword evidence="13" id="KW-0560">Oxidoreductase</keyword>
<dbReference type="InterPro" id="IPR017896">
    <property type="entry name" value="4Fe4S_Fe-S-bd"/>
</dbReference>
<dbReference type="Gene3D" id="3.40.950.10">
    <property type="entry name" value="Fe-only Hydrogenase (Larger Subunit), Chain L, domain 3"/>
    <property type="match status" value="1"/>
</dbReference>
<dbReference type="InterPro" id="IPR003593">
    <property type="entry name" value="AAA+_ATPase"/>
</dbReference>
<dbReference type="PANTHER" id="PTHR32071:SF113">
    <property type="entry name" value="ALGINATE BIOSYNTHESIS TRANSCRIPTIONAL REGULATORY PROTEIN ALGB"/>
    <property type="match status" value="1"/>
</dbReference>
<feature type="domain" description="4Fe-4S ferredoxin-type" evidence="11">
    <location>
        <begin position="1"/>
        <end position="31"/>
    </location>
</feature>
<dbReference type="InterPro" id="IPR027417">
    <property type="entry name" value="P-loop_NTPase"/>
</dbReference>
<dbReference type="Gene3D" id="3.30.70.20">
    <property type="match status" value="1"/>
</dbReference>
<dbReference type="Pfam" id="PF02954">
    <property type="entry name" value="HTH_8"/>
    <property type="match status" value="1"/>
</dbReference>
<accession>A0ABN8HH87</accession>
<dbReference type="InterPro" id="IPR002197">
    <property type="entry name" value="HTH_Fis"/>
</dbReference>
<dbReference type="Gene3D" id="1.10.15.40">
    <property type="entry name" value="Electron transport complex subunit B, putative Fe-S cluster"/>
    <property type="match status" value="1"/>
</dbReference>
<feature type="region of interest" description="Disordered" evidence="9">
    <location>
        <begin position="684"/>
        <end position="704"/>
    </location>
</feature>
<feature type="domain" description="4Fe-4S" evidence="12">
    <location>
        <begin position="355"/>
        <end position="417"/>
    </location>
</feature>
<evidence type="ECO:0000259" key="10">
    <source>
        <dbReference type="PROSITE" id="PS50045"/>
    </source>
</evidence>
<dbReference type="SUPFAM" id="SSF53920">
    <property type="entry name" value="Fe-only hydrogenase"/>
    <property type="match status" value="1"/>
</dbReference>
<dbReference type="Pfam" id="PF04060">
    <property type="entry name" value="FeS"/>
    <property type="match status" value="1"/>
</dbReference>
<keyword evidence="6" id="KW-0411">Iron-sulfur</keyword>
<dbReference type="InterPro" id="IPR002078">
    <property type="entry name" value="Sigma_54_int"/>
</dbReference>
<dbReference type="SUPFAM" id="SSF52540">
    <property type="entry name" value="P-loop containing nucleoside triphosphate hydrolases"/>
    <property type="match status" value="1"/>
</dbReference>
<evidence type="ECO:0000256" key="5">
    <source>
        <dbReference type="ARBA" id="ARBA00023004"/>
    </source>
</evidence>
<reference evidence="13 14" key="1">
    <citation type="submission" date="2022-03" db="EMBL/GenBank/DDBJ databases">
        <authorList>
            <person name="Koch H."/>
        </authorList>
    </citation>
    <scope>NUCLEOTIDE SEQUENCE [LARGE SCALE GENOMIC DNA]</scope>
    <source>
        <strain evidence="13 14">G1</strain>
    </source>
</reference>
<evidence type="ECO:0000259" key="12">
    <source>
        <dbReference type="PROSITE" id="PS51656"/>
    </source>
</evidence>
<evidence type="ECO:0000256" key="6">
    <source>
        <dbReference type="ARBA" id="ARBA00023014"/>
    </source>
</evidence>
<dbReference type="SUPFAM" id="SSF46689">
    <property type="entry name" value="Homeodomain-like"/>
    <property type="match status" value="1"/>
</dbReference>
<keyword evidence="1" id="KW-0004">4Fe-4S</keyword>
<dbReference type="PROSITE" id="PS00198">
    <property type="entry name" value="4FE4S_FER_1"/>
    <property type="match status" value="1"/>
</dbReference>
<evidence type="ECO:0000256" key="2">
    <source>
        <dbReference type="ARBA" id="ARBA00022723"/>
    </source>
</evidence>
<feature type="domain" description="Sigma-54 factor interaction" evidence="10">
    <location>
        <begin position="435"/>
        <end position="664"/>
    </location>
</feature>
<dbReference type="PROSITE" id="PS51379">
    <property type="entry name" value="4FE4S_FER_2"/>
    <property type="match status" value="1"/>
</dbReference>
<name>A0ABN8HH87_9BACT</name>
<dbReference type="EC" id="1.12.7.2" evidence="13"/>
<dbReference type="Proteomes" id="UP001295463">
    <property type="component" value="Chromosome"/>
</dbReference>
<keyword evidence="2" id="KW-0479">Metal-binding</keyword>
<dbReference type="PROSITE" id="PS51656">
    <property type="entry name" value="4FE4S"/>
    <property type="match status" value="1"/>
</dbReference>
<keyword evidence="3" id="KW-0547">Nucleotide-binding</keyword>
<protein>
    <submittedName>
        <fullName evidence="13">[FeFe] hydrogenase</fullName>
        <ecNumber evidence="13">1.12.7.2</ecNumber>
    </submittedName>
</protein>
<dbReference type="InterPro" id="IPR009057">
    <property type="entry name" value="Homeodomain-like_sf"/>
</dbReference>
<keyword evidence="4" id="KW-0067">ATP-binding</keyword>
<dbReference type="InterPro" id="IPR007202">
    <property type="entry name" value="4Fe-4S_dom"/>
</dbReference>
<evidence type="ECO:0000256" key="1">
    <source>
        <dbReference type="ARBA" id="ARBA00022485"/>
    </source>
</evidence>
<dbReference type="InterPro" id="IPR017900">
    <property type="entry name" value="4Fe4S_Fe_S_CS"/>
</dbReference>
<evidence type="ECO:0000259" key="11">
    <source>
        <dbReference type="PROSITE" id="PS51379"/>
    </source>
</evidence>
<dbReference type="PRINTS" id="PR01590">
    <property type="entry name" value="HTHFIS"/>
</dbReference>
<dbReference type="Pfam" id="PF00158">
    <property type="entry name" value="Sigma54_activat"/>
    <property type="match status" value="1"/>
</dbReference>
<dbReference type="EMBL" id="OW150024">
    <property type="protein sequence ID" value="CAH2030225.1"/>
    <property type="molecule type" value="Genomic_DNA"/>
</dbReference>
<keyword evidence="7" id="KW-0805">Transcription regulation</keyword>
<dbReference type="InterPro" id="IPR009016">
    <property type="entry name" value="Fe_hydrogenase"/>
</dbReference>
<evidence type="ECO:0000256" key="4">
    <source>
        <dbReference type="ARBA" id="ARBA00022840"/>
    </source>
</evidence>
<evidence type="ECO:0000313" key="13">
    <source>
        <dbReference type="EMBL" id="CAH2030225.1"/>
    </source>
</evidence>
<keyword evidence="5" id="KW-0408">Iron</keyword>
<dbReference type="PANTHER" id="PTHR32071">
    <property type="entry name" value="TRANSCRIPTIONAL REGULATORY PROTEIN"/>
    <property type="match status" value="1"/>
</dbReference>
<dbReference type="PROSITE" id="PS00676">
    <property type="entry name" value="SIGMA54_INTERACT_2"/>
    <property type="match status" value="1"/>
</dbReference>
<evidence type="ECO:0000256" key="9">
    <source>
        <dbReference type="SAM" id="MobiDB-lite"/>
    </source>
</evidence>
<dbReference type="Pfam" id="PF02906">
    <property type="entry name" value="Fe_hyd_lg_C"/>
    <property type="match status" value="1"/>
</dbReference>
<sequence>MQPIVTYKERCRTCYSCVRTCPVKAIKVDGGYAEIIDERCIGCGNCLNCQQKAKVVVDRMVKAQELLTSGDPVVAVLGCSFPAFFHTCTPGQLVSGLKSLGFREVHEGAHGARLIAPLYREAIAVTDRPLIASHCPAVVDLVERHYPKLLPNLLPAVSPMVAMGRFIKETLGTDTKVVYLSTCIAAKFEIQSPELQSAVDVVMTYGEIDLFFRRRGINPATLAESGFDGIEPAHGRMFTLHGGPFRAMEIPTDFLDTETVTAEGETHVLDTVRDLVAGRITPRYVDLRFCDGGCIDGPAKNRDLTHLYKRNLIIKYNSSVIPYRTAPHYASAPPPANLRRSFSDKSKKLPSPKPEDIRRILHSTAKFSQSDELNCRACGYATCREHAVAVFQRFADTGMCLPYNLRKMEEDRGILLQKYELISRELSKQLGEEMIIGDDRKVAQVAELIRQVAPTPTTVLIQGETGTGKELTARAIHRLSSRADKPLVTVNCTTLTDSLLESELFGHKKGAFTGAIADRKGLFEAANGGTIFLDEIGDITPKLQAELLRLLDVGEVRPVGGTTVKKVDVRLIAATNKNLEQGVREGWFRDDLFYRLNVFTIHLPPLRERMDSIPVLVQHFLEKASKKLNKRLTGMEERAITAMRHYPWPGNIREMQNIIERAAVLSHDGVVRLENLPSVFRETHDAHAGSQPGSRRASFKAEKETRLSPLERNLILRYLQEAGGNVSKAARLADLPRRSFYRLLEKHGISVQRDRRLTSAASEPGAGVIK</sequence>
<dbReference type="GO" id="GO:0008901">
    <property type="term" value="F:ferredoxin hydrogenase activity"/>
    <property type="evidence" value="ECO:0007669"/>
    <property type="project" value="UniProtKB-EC"/>
</dbReference>
<evidence type="ECO:0000256" key="3">
    <source>
        <dbReference type="ARBA" id="ARBA00022741"/>
    </source>
</evidence>
<feature type="compositionally biased region" description="Basic and acidic residues" evidence="9">
    <location>
        <begin position="341"/>
        <end position="354"/>
    </location>
</feature>
<dbReference type="Gene3D" id="1.10.10.60">
    <property type="entry name" value="Homeodomain-like"/>
    <property type="match status" value="1"/>
</dbReference>
<dbReference type="InterPro" id="IPR004108">
    <property type="entry name" value="Fe_hydrogenase_lsu_C"/>
</dbReference>
<gene>
    <name evidence="13" type="ORF">GEAMG1_0403</name>
</gene>
<organism evidence="13 14">
    <name type="scientific">Trichlorobacter ammonificans</name>
    <dbReference type="NCBI Taxonomy" id="2916410"/>
    <lineage>
        <taxon>Bacteria</taxon>
        <taxon>Pseudomonadati</taxon>
        <taxon>Thermodesulfobacteriota</taxon>
        <taxon>Desulfuromonadia</taxon>
        <taxon>Geobacterales</taxon>
        <taxon>Geobacteraceae</taxon>
        <taxon>Trichlorobacter</taxon>
    </lineage>
</organism>
<dbReference type="RefSeq" id="WP_305731176.1">
    <property type="nucleotide sequence ID" value="NZ_OW150024.1"/>
</dbReference>
<dbReference type="Gene3D" id="1.10.8.60">
    <property type="match status" value="1"/>
</dbReference>
<dbReference type="Pfam" id="PF25601">
    <property type="entry name" value="AAA_lid_14"/>
    <property type="match status" value="1"/>
</dbReference>
<dbReference type="InterPro" id="IPR025943">
    <property type="entry name" value="Sigma_54_int_dom_ATP-bd_2"/>
</dbReference>